<dbReference type="Pfam" id="PF01047">
    <property type="entry name" value="MarR"/>
    <property type="match status" value="1"/>
</dbReference>
<dbReference type="PANTHER" id="PTHR33164">
    <property type="entry name" value="TRANSCRIPTIONAL REGULATOR, MARR FAMILY"/>
    <property type="match status" value="1"/>
</dbReference>
<evidence type="ECO:0000313" key="2">
    <source>
        <dbReference type="EMBL" id="OLU40008.1"/>
    </source>
</evidence>
<dbReference type="AlphaFoldDB" id="A0A1U7NGG1"/>
<dbReference type="SMART" id="SM00347">
    <property type="entry name" value="HTH_MARR"/>
    <property type="match status" value="1"/>
</dbReference>
<dbReference type="GO" id="GO:0006950">
    <property type="term" value="P:response to stress"/>
    <property type="evidence" value="ECO:0007669"/>
    <property type="project" value="TreeGrafter"/>
</dbReference>
<dbReference type="InterPro" id="IPR039422">
    <property type="entry name" value="MarR/SlyA-like"/>
</dbReference>
<dbReference type="Proteomes" id="UP000186341">
    <property type="component" value="Unassembled WGS sequence"/>
</dbReference>
<dbReference type="InterPro" id="IPR036390">
    <property type="entry name" value="WH_DNA-bd_sf"/>
</dbReference>
<comment type="caution">
    <text evidence="2">The sequence shown here is derived from an EMBL/GenBank/DDBJ whole genome shotgun (WGS) entry which is preliminary data.</text>
</comment>
<dbReference type="PRINTS" id="PR00598">
    <property type="entry name" value="HTHMARR"/>
</dbReference>
<dbReference type="InterPro" id="IPR000835">
    <property type="entry name" value="HTH_MarR-typ"/>
</dbReference>
<dbReference type="GeneID" id="82202715"/>
<dbReference type="PANTHER" id="PTHR33164:SF43">
    <property type="entry name" value="HTH-TYPE TRANSCRIPTIONAL REPRESSOR YETL"/>
    <property type="match status" value="1"/>
</dbReference>
<gene>
    <name evidence="2" type="ORF">BO222_05765</name>
</gene>
<accession>A0A1U7NGG1</accession>
<proteinExistence type="predicted"/>
<dbReference type="RefSeq" id="WP_075819211.1">
    <property type="nucleotide sequence ID" value="NZ_CAPNHH010000145.1"/>
</dbReference>
<name>A0A1U7NGG1_9FIRM</name>
<keyword evidence="3" id="KW-1185">Reference proteome</keyword>
<protein>
    <submittedName>
        <fullName evidence="2">MarR family transcriptional regulator</fullName>
    </submittedName>
</protein>
<evidence type="ECO:0000259" key="1">
    <source>
        <dbReference type="PROSITE" id="PS50995"/>
    </source>
</evidence>
<reference evidence="2 3" key="1">
    <citation type="submission" date="2016-11" db="EMBL/GenBank/DDBJ databases">
        <title>Description of two novel members of the family Erysipelotrichaceae: Ileibacterium lipovorans gen. nov., sp. nov. and Dubosiella newyorkensis, gen. nov., sp. nov.</title>
        <authorList>
            <person name="Cox L.M."/>
            <person name="Sohn J."/>
            <person name="Tyrrell K.L."/>
            <person name="Citron D.M."/>
            <person name="Lawson P.A."/>
            <person name="Patel N.B."/>
            <person name="Iizumi T."/>
            <person name="Perez-Perez G.I."/>
            <person name="Goldstein E.J."/>
            <person name="Blaser M.J."/>
        </authorList>
    </citation>
    <scope>NUCLEOTIDE SEQUENCE [LARGE SCALE GENOMIC DNA]</scope>
    <source>
        <strain evidence="2 3">NYU-BL-A3</strain>
    </source>
</reference>
<organism evidence="2 3">
    <name type="scientific">Ileibacterium valens</name>
    <dbReference type="NCBI Taxonomy" id="1862668"/>
    <lineage>
        <taxon>Bacteria</taxon>
        <taxon>Bacillati</taxon>
        <taxon>Bacillota</taxon>
        <taxon>Erysipelotrichia</taxon>
        <taxon>Erysipelotrichales</taxon>
        <taxon>Erysipelotrichaceae</taxon>
        <taxon>Ileibacterium</taxon>
    </lineage>
</organism>
<dbReference type="InterPro" id="IPR036388">
    <property type="entry name" value="WH-like_DNA-bd_sf"/>
</dbReference>
<dbReference type="OrthoDB" id="1644269at2"/>
<evidence type="ECO:0000313" key="3">
    <source>
        <dbReference type="Proteomes" id="UP000186341"/>
    </source>
</evidence>
<feature type="domain" description="HTH marR-type" evidence="1">
    <location>
        <begin position="18"/>
        <end position="149"/>
    </location>
</feature>
<dbReference type="PROSITE" id="PS50995">
    <property type="entry name" value="HTH_MARR_2"/>
    <property type="match status" value="1"/>
</dbReference>
<sequence length="166" mass="19066">MNIEDLIENYSDSTQKQSRAIFSSIFIIGNKLQTIFDNNIPEISLKQFMLLSMIRQSEIPLTLTQLGNLLGCSRQNIKKLAESLMKKGYITFVKSSQDSRATCIRITQKANDFYENDFAKYQKDLKYLFDVYSSQEIEALFTLLSKMYSGIKNLEAKTSSKNLPDN</sequence>
<dbReference type="SUPFAM" id="SSF46785">
    <property type="entry name" value="Winged helix' DNA-binding domain"/>
    <property type="match status" value="1"/>
</dbReference>
<dbReference type="Gene3D" id="1.10.10.10">
    <property type="entry name" value="Winged helix-like DNA-binding domain superfamily/Winged helix DNA-binding domain"/>
    <property type="match status" value="1"/>
</dbReference>
<dbReference type="EMBL" id="MPJW01000119">
    <property type="protein sequence ID" value="OLU40008.1"/>
    <property type="molecule type" value="Genomic_DNA"/>
</dbReference>
<dbReference type="GO" id="GO:0003700">
    <property type="term" value="F:DNA-binding transcription factor activity"/>
    <property type="evidence" value="ECO:0007669"/>
    <property type="project" value="InterPro"/>
</dbReference>